<name>A0AAD7QY46_9ASCO</name>
<protein>
    <submittedName>
        <fullName evidence="1">Uncharacterized protein</fullName>
    </submittedName>
</protein>
<dbReference type="RefSeq" id="XP_056045407.1">
    <property type="nucleotide sequence ID" value="XM_056191491.1"/>
</dbReference>
<proteinExistence type="predicted"/>
<accession>A0AAD7QY46</accession>
<sequence length="276" mass="31234">MCLRNPKRMRTGEPVTEDPTERFTIKVNIDSMFNCDTDFGQRFKDCMLEAIDRYNHITFLASKLITLHVIRLSQEQNQALPLSDREFQTCCNVVSRSRGEDPGPTPCRDGPLRTTLDLLRSQLPADYALPHREGLTQALTWASINWIANVQVDVCYHLSQRLERWIVLRLAADLAQQIPEKGLWSIASRMVETLVWRENAAFGRARSLGLPDPIPPNYVAPATLDDLLGGNVVHSLQPPLNEVSREILWRLFTEEILGSIGSALPLCPSRFRETSA</sequence>
<evidence type="ECO:0000313" key="1">
    <source>
        <dbReference type="EMBL" id="KAJ8101957.1"/>
    </source>
</evidence>
<dbReference type="GeneID" id="80886657"/>
<comment type="caution">
    <text evidence="1">The sequence shown here is derived from an EMBL/GenBank/DDBJ whole genome shotgun (WGS) entry which is preliminary data.</text>
</comment>
<keyword evidence="2" id="KW-1185">Reference proteome</keyword>
<dbReference type="Proteomes" id="UP001217417">
    <property type="component" value="Unassembled WGS sequence"/>
</dbReference>
<organism evidence="1 2">
    <name type="scientific">Lipomyces tetrasporus</name>
    <dbReference type="NCBI Taxonomy" id="54092"/>
    <lineage>
        <taxon>Eukaryota</taxon>
        <taxon>Fungi</taxon>
        <taxon>Dikarya</taxon>
        <taxon>Ascomycota</taxon>
        <taxon>Saccharomycotina</taxon>
        <taxon>Lipomycetes</taxon>
        <taxon>Lipomycetales</taxon>
        <taxon>Lipomycetaceae</taxon>
        <taxon>Lipomyces</taxon>
    </lineage>
</organism>
<dbReference type="AlphaFoldDB" id="A0AAD7QY46"/>
<gene>
    <name evidence="1" type="ORF">POJ06DRAFT_74363</name>
</gene>
<dbReference type="EMBL" id="JARPMG010000003">
    <property type="protein sequence ID" value="KAJ8101957.1"/>
    <property type="molecule type" value="Genomic_DNA"/>
</dbReference>
<evidence type="ECO:0000313" key="2">
    <source>
        <dbReference type="Proteomes" id="UP001217417"/>
    </source>
</evidence>
<reference evidence="1" key="1">
    <citation type="submission" date="2023-03" db="EMBL/GenBank/DDBJ databases">
        <title>Near-Complete genome sequence of Lipomyces tetrasporous NRRL Y-64009, an oleaginous yeast capable of growing on lignocellulosic hydrolysates.</title>
        <authorList>
            <consortium name="Lawrence Berkeley National Laboratory"/>
            <person name="Jagtap S.S."/>
            <person name="Liu J.-J."/>
            <person name="Walukiewicz H.E."/>
            <person name="Pangilinan J."/>
            <person name="Lipzen A."/>
            <person name="Ahrendt S."/>
            <person name="Koriabine M."/>
            <person name="Cobaugh K."/>
            <person name="Salamov A."/>
            <person name="Yoshinaga Y."/>
            <person name="Ng V."/>
            <person name="Daum C."/>
            <person name="Grigoriev I.V."/>
            <person name="Slininger P.J."/>
            <person name="Dien B.S."/>
            <person name="Jin Y.-S."/>
            <person name="Rao C.V."/>
        </authorList>
    </citation>
    <scope>NUCLEOTIDE SEQUENCE</scope>
    <source>
        <strain evidence="1">NRRL Y-64009</strain>
    </source>
</reference>